<dbReference type="Gene3D" id="1.25.40.10">
    <property type="entry name" value="Tetratricopeptide repeat domain"/>
    <property type="match status" value="1"/>
</dbReference>
<proteinExistence type="predicted"/>
<keyword evidence="1" id="KW-0732">Signal</keyword>
<dbReference type="RefSeq" id="WP_188662011.1">
    <property type="nucleotide sequence ID" value="NZ_BMHV01000005.1"/>
</dbReference>
<reference evidence="2" key="1">
    <citation type="journal article" date="2014" name="Int. J. Syst. Evol. Microbiol.">
        <title>Complete genome sequence of Corynebacterium casei LMG S-19264T (=DSM 44701T), isolated from a smear-ripened cheese.</title>
        <authorList>
            <consortium name="US DOE Joint Genome Institute (JGI-PGF)"/>
            <person name="Walter F."/>
            <person name="Albersmeier A."/>
            <person name="Kalinowski J."/>
            <person name="Ruckert C."/>
        </authorList>
    </citation>
    <scope>NUCLEOTIDE SEQUENCE</scope>
    <source>
        <strain evidence="2">CGMCC 1.15254</strain>
    </source>
</reference>
<keyword evidence="3" id="KW-1185">Reference proteome</keyword>
<dbReference type="AlphaFoldDB" id="A0A917FAC9"/>
<feature type="signal peptide" evidence="1">
    <location>
        <begin position="1"/>
        <end position="18"/>
    </location>
</feature>
<dbReference type="Proteomes" id="UP000632498">
    <property type="component" value="Unassembled WGS sequence"/>
</dbReference>
<evidence type="ECO:0000313" key="2">
    <source>
        <dbReference type="EMBL" id="GGF57404.1"/>
    </source>
</evidence>
<sequence length="194" mass="21778">MKVVLFLFSLLLASPAFAQSVEDGYTAYDDGDYEKAKSIFHALAEKGNAKAMNAIGLLYSWGKAYPHNRKVACDWYEKAAHLGYSSAQNNFGLCFDDEGGRNKSAKNFIYWLTKAAEQSHIGAQLSLGTWYLKTNEEKAIYWTKKAAAQNSTTARVNLWLFDKEQDISPVSFLEITCVFTKVYLLKLGNHSCDN</sequence>
<dbReference type="SMART" id="SM00671">
    <property type="entry name" value="SEL1"/>
    <property type="match status" value="3"/>
</dbReference>
<dbReference type="InterPro" id="IPR006597">
    <property type="entry name" value="Sel1-like"/>
</dbReference>
<dbReference type="Pfam" id="PF08238">
    <property type="entry name" value="Sel1"/>
    <property type="match status" value="3"/>
</dbReference>
<protein>
    <recommendedName>
        <fullName evidence="4">Sel1 repeat family protein</fullName>
    </recommendedName>
</protein>
<dbReference type="SUPFAM" id="SSF81901">
    <property type="entry name" value="HCP-like"/>
    <property type="match status" value="1"/>
</dbReference>
<comment type="caution">
    <text evidence="2">The sequence shown here is derived from an EMBL/GenBank/DDBJ whole genome shotgun (WGS) entry which is preliminary data.</text>
</comment>
<organism evidence="2 3">
    <name type="scientific">Terasakiella brassicae</name>
    <dbReference type="NCBI Taxonomy" id="1634917"/>
    <lineage>
        <taxon>Bacteria</taxon>
        <taxon>Pseudomonadati</taxon>
        <taxon>Pseudomonadota</taxon>
        <taxon>Alphaproteobacteria</taxon>
        <taxon>Rhodospirillales</taxon>
        <taxon>Terasakiellaceae</taxon>
        <taxon>Terasakiella</taxon>
    </lineage>
</organism>
<name>A0A917FAC9_9PROT</name>
<evidence type="ECO:0000313" key="3">
    <source>
        <dbReference type="Proteomes" id="UP000632498"/>
    </source>
</evidence>
<dbReference type="EMBL" id="BMHV01000005">
    <property type="protein sequence ID" value="GGF57404.1"/>
    <property type="molecule type" value="Genomic_DNA"/>
</dbReference>
<evidence type="ECO:0000256" key="1">
    <source>
        <dbReference type="SAM" id="SignalP"/>
    </source>
</evidence>
<evidence type="ECO:0008006" key="4">
    <source>
        <dbReference type="Google" id="ProtNLM"/>
    </source>
</evidence>
<feature type="chain" id="PRO_5037435625" description="Sel1 repeat family protein" evidence="1">
    <location>
        <begin position="19"/>
        <end position="194"/>
    </location>
</feature>
<gene>
    <name evidence="2" type="ORF">GCM10011332_08570</name>
</gene>
<dbReference type="InterPro" id="IPR011990">
    <property type="entry name" value="TPR-like_helical_dom_sf"/>
</dbReference>
<dbReference type="PANTHER" id="PTHR45011">
    <property type="entry name" value="DAP3-BINDING CELL DEATH ENHANCER 1"/>
    <property type="match status" value="1"/>
</dbReference>
<reference evidence="2" key="2">
    <citation type="submission" date="2020-09" db="EMBL/GenBank/DDBJ databases">
        <authorList>
            <person name="Sun Q."/>
            <person name="Zhou Y."/>
        </authorList>
    </citation>
    <scope>NUCLEOTIDE SEQUENCE</scope>
    <source>
        <strain evidence="2">CGMCC 1.15254</strain>
    </source>
</reference>
<dbReference type="InterPro" id="IPR052748">
    <property type="entry name" value="ISR_Activator"/>
</dbReference>
<dbReference type="PANTHER" id="PTHR45011:SF1">
    <property type="entry name" value="DAP3-BINDING CELL DEATH ENHANCER 1"/>
    <property type="match status" value="1"/>
</dbReference>
<accession>A0A917FAC9</accession>